<dbReference type="PANTHER" id="PTHR15430">
    <property type="entry name" value="GLOMULIN"/>
    <property type="match status" value="1"/>
</dbReference>
<dbReference type="AlphaFoldDB" id="A0AAD9Q1T0"/>
<feature type="region of interest" description="Disordered" evidence="1">
    <location>
        <begin position="535"/>
        <end position="560"/>
    </location>
</feature>
<dbReference type="PANTHER" id="PTHR15430:SF1">
    <property type="entry name" value="GLOMULIN"/>
    <property type="match status" value="1"/>
</dbReference>
<dbReference type="InterPro" id="IPR019516">
    <property type="entry name" value="Glomulin/ALF4"/>
</dbReference>
<sequence>MADDTIKELWESLSNFGADEPSSHLILVSVKKCIDIGKLRELVDALTLPDYEDVLQFVGWELIGVICPTFVDNIQQEGFQECKRLLKFIAEKCNGKEVCIGVLEQLNSQSSFHLEKFITLLNMVKTALQKLKEKKLKCVSMVLPSIMRQIKSVELLDEPTENEPDDEEGRIIHVIQSVLEHMNDFLRPLVQECTTKTSCSAMHSPDSYITSLRQEILQCLIQLLDYPLVFLDLGREAWETKESDINDCQSSHPVDDLSPFRIYPCEIMQFIQMAGDSNVLVYLMEYTWKMEQMFGEEMTALNGSLTIDSGSLEREDVEEQDSNFPILGLGCFSYLLLVEEIEKDHFPAVHSSSNPQELLNVLFARLEDKCLEYRHDEFKHMVDILKRLKSVHLFPILVAKLDQRSQYGIFYTILEECHHAGVAGMLIYLLKEQVNHELCSTVEKSWFQGTRLMSILQLVLKPPPKPGTEKDLVQDTDRIMGTLNLVRFILLRDLSDKTNVWENFTAMEQNFLEPLKETLKETTLQYQAELMRKKDEMAENKSNTKKDGIEFNIKSPDGKSLPPMPYSAQIEALESGLHSLDMMESILARISEIAKLRKKEEK</sequence>
<organism evidence="2 3">
    <name type="scientific">Acropora cervicornis</name>
    <name type="common">Staghorn coral</name>
    <dbReference type="NCBI Taxonomy" id="6130"/>
    <lineage>
        <taxon>Eukaryota</taxon>
        <taxon>Metazoa</taxon>
        <taxon>Cnidaria</taxon>
        <taxon>Anthozoa</taxon>
        <taxon>Hexacorallia</taxon>
        <taxon>Scleractinia</taxon>
        <taxon>Astrocoeniina</taxon>
        <taxon>Acroporidae</taxon>
        <taxon>Acropora</taxon>
    </lineage>
</organism>
<dbReference type="Pfam" id="PF08568">
    <property type="entry name" value="Kinetochor_Ybp2"/>
    <property type="match status" value="2"/>
</dbReference>
<gene>
    <name evidence="2" type="ORF">P5673_025396</name>
</gene>
<comment type="caution">
    <text evidence="2">The sequence shown here is derived from an EMBL/GenBank/DDBJ whole genome shotgun (WGS) entry which is preliminary data.</text>
</comment>
<dbReference type="GO" id="GO:0055105">
    <property type="term" value="F:ubiquitin-protein transferase inhibitor activity"/>
    <property type="evidence" value="ECO:0007669"/>
    <property type="project" value="TreeGrafter"/>
</dbReference>
<keyword evidence="3" id="KW-1185">Reference proteome</keyword>
<accession>A0AAD9Q1T0</accession>
<reference evidence="2" key="1">
    <citation type="journal article" date="2023" name="G3 (Bethesda)">
        <title>Whole genome assembly and annotation of the endangered Caribbean coral Acropora cervicornis.</title>
        <authorList>
            <person name="Selwyn J.D."/>
            <person name="Vollmer S.V."/>
        </authorList>
    </citation>
    <scope>NUCLEOTIDE SEQUENCE</scope>
    <source>
        <strain evidence="2">K2</strain>
    </source>
</reference>
<name>A0AAD9Q1T0_ACRCE</name>
<evidence type="ECO:0000313" key="2">
    <source>
        <dbReference type="EMBL" id="KAK2553200.1"/>
    </source>
</evidence>
<dbReference type="GO" id="GO:0005737">
    <property type="term" value="C:cytoplasm"/>
    <property type="evidence" value="ECO:0007669"/>
    <property type="project" value="TreeGrafter"/>
</dbReference>
<evidence type="ECO:0000256" key="1">
    <source>
        <dbReference type="SAM" id="MobiDB-lite"/>
    </source>
</evidence>
<evidence type="ECO:0000313" key="3">
    <source>
        <dbReference type="Proteomes" id="UP001249851"/>
    </source>
</evidence>
<feature type="compositionally biased region" description="Basic and acidic residues" evidence="1">
    <location>
        <begin position="535"/>
        <end position="549"/>
    </location>
</feature>
<reference evidence="2" key="2">
    <citation type="journal article" date="2023" name="Science">
        <title>Genomic signatures of disease resistance in endangered staghorn corals.</title>
        <authorList>
            <person name="Vollmer S.V."/>
            <person name="Selwyn J.D."/>
            <person name="Despard B.A."/>
            <person name="Roesel C.L."/>
        </authorList>
    </citation>
    <scope>NUCLEOTIDE SEQUENCE</scope>
    <source>
        <strain evidence="2">K2</strain>
    </source>
</reference>
<dbReference type="Proteomes" id="UP001249851">
    <property type="component" value="Unassembled WGS sequence"/>
</dbReference>
<dbReference type="InterPro" id="IPR013877">
    <property type="entry name" value="YAP-bd/ALF4/Glomulin"/>
</dbReference>
<dbReference type="EMBL" id="JARQWQ010000079">
    <property type="protein sequence ID" value="KAK2553200.1"/>
    <property type="molecule type" value="Genomic_DNA"/>
</dbReference>
<proteinExistence type="predicted"/>
<protein>
    <submittedName>
        <fullName evidence="2">Glomulin</fullName>
    </submittedName>
</protein>